<accession>A0A970B4T7</accession>
<dbReference type="Pfam" id="PF02683">
    <property type="entry name" value="DsbD_TM"/>
    <property type="match status" value="1"/>
</dbReference>
<evidence type="ECO:0000313" key="10">
    <source>
        <dbReference type="Proteomes" id="UP000653472"/>
    </source>
</evidence>
<keyword evidence="5 7" id="KW-1133">Transmembrane helix</keyword>
<protein>
    <submittedName>
        <fullName evidence="9">Cytochrome c biogenesis protein CcdA</fullName>
    </submittedName>
</protein>
<evidence type="ECO:0000313" key="9">
    <source>
        <dbReference type="EMBL" id="NKF20978.1"/>
    </source>
</evidence>
<dbReference type="GO" id="GO:0016020">
    <property type="term" value="C:membrane"/>
    <property type="evidence" value="ECO:0007669"/>
    <property type="project" value="UniProtKB-SubCell"/>
</dbReference>
<feature type="transmembrane region" description="Helical" evidence="7">
    <location>
        <begin position="126"/>
        <end position="151"/>
    </location>
</feature>
<comment type="caution">
    <text evidence="9">The sequence shown here is derived from an EMBL/GenBank/DDBJ whole genome shotgun (WGS) entry which is preliminary data.</text>
</comment>
<dbReference type="InterPro" id="IPR051790">
    <property type="entry name" value="Cytochrome_c-biogenesis_DsbD"/>
</dbReference>
<keyword evidence="6 7" id="KW-0472">Membrane</keyword>
<evidence type="ECO:0000256" key="3">
    <source>
        <dbReference type="ARBA" id="ARBA00022692"/>
    </source>
</evidence>
<proteinExistence type="inferred from homology"/>
<keyword evidence="3 7" id="KW-0812">Transmembrane</keyword>
<feature type="transmembrane region" description="Helical" evidence="7">
    <location>
        <begin position="74"/>
        <end position="95"/>
    </location>
</feature>
<keyword evidence="10" id="KW-1185">Reference proteome</keyword>
<dbReference type="PANTHER" id="PTHR31272">
    <property type="entry name" value="CYTOCHROME C-TYPE BIOGENESIS PROTEIN HI_1454-RELATED"/>
    <property type="match status" value="1"/>
</dbReference>
<gene>
    <name evidence="9" type="ORF">G7Y82_01530</name>
</gene>
<feature type="transmembrane region" description="Helical" evidence="7">
    <location>
        <begin position="44"/>
        <end position="68"/>
    </location>
</feature>
<dbReference type="AlphaFoldDB" id="A0A970B4T7"/>
<feature type="domain" description="Cytochrome C biogenesis protein transmembrane" evidence="8">
    <location>
        <begin position="8"/>
        <end position="203"/>
    </location>
</feature>
<evidence type="ECO:0000256" key="7">
    <source>
        <dbReference type="SAM" id="Phobius"/>
    </source>
</evidence>
<evidence type="ECO:0000259" key="8">
    <source>
        <dbReference type="Pfam" id="PF02683"/>
    </source>
</evidence>
<organism evidence="9 10">
    <name type="scientific">Solimonas marina</name>
    <dbReference type="NCBI Taxonomy" id="2714601"/>
    <lineage>
        <taxon>Bacteria</taxon>
        <taxon>Pseudomonadati</taxon>
        <taxon>Pseudomonadota</taxon>
        <taxon>Gammaproteobacteria</taxon>
        <taxon>Nevskiales</taxon>
        <taxon>Nevskiaceae</taxon>
        <taxon>Solimonas</taxon>
    </lineage>
</organism>
<feature type="transmembrane region" description="Helical" evidence="7">
    <location>
        <begin position="202"/>
        <end position="219"/>
    </location>
</feature>
<keyword evidence="4" id="KW-0201">Cytochrome c-type biogenesis</keyword>
<dbReference type="GO" id="GO:0017004">
    <property type="term" value="P:cytochrome complex assembly"/>
    <property type="evidence" value="ECO:0007669"/>
    <property type="project" value="UniProtKB-KW"/>
</dbReference>
<feature type="transmembrane region" description="Helical" evidence="7">
    <location>
        <begin position="163"/>
        <end position="181"/>
    </location>
</feature>
<evidence type="ECO:0000256" key="1">
    <source>
        <dbReference type="ARBA" id="ARBA00004141"/>
    </source>
</evidence>
<sequence>MAMGAAQLGLSFLSGALSTLSPCVLPLLPIVIGSAVAAHRWGALALGAGLIASFTAFGLFVATIGWSIGLDAETLRFAAGVLLTLTGLVLLVAPLRRRFELATSQLSARGDGLLRRITPQGWTGQLLIGVVLGAIWTPCVGPTLGAASALASQGRDLGEAATVMLAFAIGAALPLILVGSLSRQALGRVRGRLAHVAQSGKLVLGALLLLLGVGIVSGYDRTLEAWLTMQAPDWLITLTTRY</sequence>
<dbReference type="Proteomes" id="UP000653472">
    <property type="component" value="Unassembled WGS sequence"/>
</dbReference>
<reference evidence="9" key="1">
    <citation type="submission" date="2020-03" db="EMBL/GenBank/DDBJ databases">
        <title>Solimonas marina sp. nov., isolated from deep seawater of the Pacific Ocean.</title>
        <authorList>
            <person name="Liu X."/>
            <person name="Lai Q."/>
            <person name="Sun F."/>
            <person name="Gai Y."/>
            <person name="Li G."/>
            <person name="Shao Z."/>
        </authorList>
    </citation>
    <scope>NUCLEOTIDE SEQUENCE</scope>
    <source>
        <strain evidence="9">C16B3</strain>
    </source>
</reference>
<name>A0A970B4T7_9GAMM</name>
<evidence type="ECO:0000256" key="4">
    <source>
        <dbReference type="ARBA" id="ARBA00022748"/>
    </source>
</evidence>
<dbReference type="InterPro" id="IPR003834">
    <property type="entry name" value="Cyt_c_assmbl_TM_dom"/>
</dbReference>
<evidence type="ECO:0000256" key="5">
    <source>
        <dbReference type="ARBA" id="ARBA00022989"/>
    </source>
</evidence>
<evidence type="ECO:0000256" key="2">
    <source>
        <dbReference type="ARBA" id="ARBA00006143"/>
    </source>
</evidence>
<feature type="transmembrane region" description="Helical" evidence="7">
    <location>
        <begin position="12"/>
        <end position="32"/>
    </location>
</feature>
<dbReference type="EMBL" id="JAAVXB010000001">
    <property type="protein sequence ID" value="NKF20978.1"/>
    <property type="molecule type" value="Genomic_DNA"/>
</dbReference>
<dbReference type="PANTHER" id="PTHR31272:SF9">
    <property type="entry name" value="BLL1027 PROTEIN"/>
    <property type="match status" value="1"/>
</dbReference>
<comment type="subcellular location">
    <subcellularLocation>
        <location evidence="1">Membrane</location>
        <topology evidence="1">Multi-pass membrane protein</topology>
    </subcellularLocation>
</comment>
<comment type="similarity">
    <text evidence="2">Belongs to the DsbD family.</text>
</comment>
<evidence type="ECO:0000256" key="6">
    <source>
        <dbReference type="ARBA" id="ARBA00023136"/>
    </source>
</evidence>